<dbReference type="EMBL" id="CP104067">
    <property type="protein sequence ID" value="WAH44047.1"/>
    <property type="molecule type" value="Genomic_DNA"/>
</dbReference>
<organism evidence="6 7">
    <name type="scientific">Alicyclobacillus fastidiosus</name>
    <dbReference type="NCBI Taxonomy" id="392011"/>
    <lineage>
        <taxon>Bacteria</taxon>
        <taxon>Bacillati</taxon>
        <taxon>Bacillota</taxon>
        <taxon>Bacilli</taxon>
        <taxon>Bacillales</taxon>
        <taxon>Alicyclobacillaceae</taxon>
        <taxon>Alicyclobacillus</taxon>
    </lineage>
</organism>
<keyword evidence="4 5" id="KW-0472">Membrane</keyword>
<reference evidence="6" key="1">
    <citation type="submission" date="2022-08" db="EMBL/GenBank/DDBJ databases">
        <title>Alicyclobacillus fastidiosus DSM 17978, complete genome.</title>
        <authorList>
            <person name="Wang Q."/>
            <person name="Cai R."/>
            <person name="Wang Z."/>
        </authorList>
    </citation>
    <scope>NUCLEOTIDE SEQUENCE</scope>
    <source>
        <strain evidence="6">DSM 17978</strain>
    </source>
</reference>
<evidence type="ECO:0000313" key="7">
    <source>
        <dbReference type="Proteomes" id="UP001164761"/>
    </source>
</evidence>
<keyword evidence="2 5" id="KW-0812">Transmembrane</keyword>
<evidence type="ECO:0000256" key="4">
    <source>
        <dbReference type="ARBA" id="ARBA00023136"/>
    </source>
</evidence>
<evidence type="ECO:0000256" key="5">
    <source>
        <dbReference type="SAM" id="Phobius"/>
    </source>
</evidence>
<feature type="transmembrane region" description="Helical" evidence="5">
    <location>
        <begin position="6"/>
        <end position="24"/>
    </location>
</feature>
<feature type="transmembrane region" description="Helical" evidence="5">
    <location>
        <begin position="64"/>
        <end position="83"/>
    </location>
</feature>
<dbReference type="InterPro" id="IPR003810">
    <property type="entry name" value="Mntp/YtaF"/>
</dbReference>
<keyword evidence="7" id="KW-1185">Reference proteome</keyword>
<dbReference type="Pfam" id="PF02659">
    <property type="entry name" value="Mntp"/>
    <property type="match status" value="1"/>
</dbReference>
<protein>
    <submittedName>
        <fullName evidence="6">Manganese efflux pump</fullName>
    </submittedName>
</protein>
<evidence type="ECO:0000256" key="1">
    <source>
        <dbReference type="ARBA" id="ARBA00022475"/>
    </source>
</evidence>
<sequence length="189" mass="21163">MVALKMIALILSLGMDTLMMSISLGMVKTKDKLKIALTFACAEALMPLIGLVIGKGAGHLTGQWAALIGGVALLAVGVWLIFFEDEDEAEEKLERNLVWPGFWPIFYYLDRMVPFLLTCPQKVVSEKCLYDKQNAMTANGRRSQMWSEPSVISHPVCGIYEPCDVELSERDTNHRFNGFFVPFCITLPR</sequence>
<evidence type="ECO:0000256" key="2">
    <source>
        <dbReference type="ARBA" id="ARBA00022692"/>
    </source>
</evidence>
<dbReference type="PANTHER" id="PTHR35529:SF1">
    <property type="entry name" value="MANGANESE EFFLUX PUMP MNTP-RELATED"/>
    <property type="match status" value="1"/>
</dbReference>
<evidence type="ECO:0000313" key="6">
    <source>
        <dbReference type="EMBL" id="WAH44047.1"/>
    </source>
</evidence>
<evidence type="ECO:0000256" key="3">
    <source>
        <dbReference type="ARBA" id="ARBA00022989"/>
    </source>
</evidence>
<accession>A0ABY6ZNN6</accession>
<keyword evidence="1" id="KW-1003">Cell membrane</keyword>
<dbReference type="RefSeq" id="WP_268007947.1">
    <property type="nucleotide sequence ID" value="NZ_CP104067.1"/>
</dbReference>
<feature type="transmembrane region" description="Helical" evidence="5">
    <location>
        <begin position="36"/>
        <end position="58"/>
    </location>
</feature>
<name>A0ABY6ZNN6_9BACL</name>
<proteinExistence type="predicted"/>
<keyword evidence="3 5" id="KW-1133">Transmembrane helix</keyword>
<gene>
    <name evidence="6" type="ORF">NZD89_12090</name>
</gene>
<dbReference type="Proteomes" id="UP001164761">
    <property type="component" value="Chromosome"/>
</dbReference>
<dbReference type="PANTHER" id="PTHR35529">
    <property type="entry name" value="MANGANESE EFFLUX PUMP MNTP-RELATED"/>
    <property type="match status" value="1"/>
</dbReference>